<gene>
    <name evidence="2" type="ORF">CLEP1334_LOCUS12449</name>
</gene>
<dbReference type="GO" id="GO:0008663">
    <property type="term" value="F:2',3'-cyclic-nucleotide 2'-phosphodiesterase activity"/>
    <property type="evidence" value="ECO:0007669"/>
    <property type="project" value="TreeGrafter"/>
</dbReference>
<feature type="compositionally biased region" description="Low complexity" evidence="1">
    <location>
        <begin position="441"/>
        <end position="457"/>
    </location>
</feature>
<dbReference type="EMBL" id="HBER01024759">
    <property type="protein sequence ID" value="CAD8537167.1"/>
    <property type="molecule type" value="Transcribed_RNA"/>
</dbReference>
<evidence type="ECO:0000313" key="2">
    <source>
        <dbReference type="EMBL" id="CAD8537167.1"/>
    </source>
</evidence>
<dbReference type="GO" id="GO:0047631">
    <property type="term" value="F:ADP-ribose diphosphatase activity"/>
    <property type="evidence" value="ECO:0007669"/>
    <property type="project" value="TreeGrafter"/>
</dbReference>
<reference evidence="2" key="1">
    <citation type="submission" date="2021-01" db="EMBL/GenBank/DDBJ databases">
        <authorList>
            <person name="Corre E."/>
            <person name="Pelletier E."/>
            <person name="Niang G."/>
            <person name="Scheremetjew M."/>
            <person name="Finn R."/>
            <person name="Kale V."/>
            <person name="Holt S."/>
            <person name="Cochrane G."/>
            <person name="Meng A."/>
            <person name="Brown T."/>
            <person name="Cohen L."/>
        </authorList>
    </citation>
    <scope>NUCLEOTIDE SEQUENCE</scope>
    <source>
        <strain evidence="2">RCC1130</strain>
    </source>
</reference>
<dbReference type="SUPFAM" id="SSF56300">
    <property type="entry name" value="Metallo-dependent phosphatases"/>
    <property type="match status" value="1"/>
</dbReference>
<feature type="region of interest" description="Disordered" evidence="1">
    <location>
        <begin position="441"/>
        <end position="482"/>
    </location>
</feature>
<dbReference type="GO" id="GO:0030145">
    <property type="term" value="F:manganese ion binding"/>
    <property type="evidence" value="ECO:0007669"/>
    <property type="project" value="TreeGrafter"/>
</dbReference>
<evidence type="ECO:0000256" key="1">
    <source>
        <dbReference type="SAM" id="MobiDB-lite"/>
    </source>
</evidence>
<protein>
    <recommendedName>
        <fullName evidence="3">Calcineurin-like phosphoesterase domain-containing protein</fullName>
    </recommendedName>
</protein>
<dbReference type="AlphaFoldDB" id="A0A7S0J0H1"/>
<dbReference type="GO" id="GO:0047734">
    <property type="term" value="F:CDP-glycerol diphosphatase activity"/>
    <property type="evidence" value="ECO:0007669"/>
    <property type="project" value="TreeGrafter"/>
</dbReference>
<dbReference type="InterPro" id="IPR029052">
    <property type="entry name" value="Metallo-depent_PP-like"/>
</dbReference>
<name>A0A7S0J0H1_9EUKA</name>
<dbReference type="PANTHER" id="PTHR16509:SF1">
    <property type="entry name" value="MANGANESE-DEPENDENT ADP-RIBOSE_CDP-ALCOHOL DIPHOSPHATASE"/>
    <property type="match status" value="1"/>
</dbReference>
<sequence>MMEADAYSSFVSVDMEVLKPLFCVGLISSTQYADLDDELPAARVDTLAHLPPAVSTDGLAADAPAAASPHATADGVAAAQPVTPFIVVSDEHAQHVQGARRFRHGLEVLKRAVLYWREHRLAFIAHLGNVLASENAAAEAQWSALARYHEEAGRAECKQWHTTAGAHDLNCLGAAQLGALAPNRAGNGEGDVRHYAFSPSAGWRVVVLDAFDVSLLAHPPGSAAHSAALEMLARENPNSPEAADPLAGLGGVARRFGPRGGGIGPSQLEWLQQQLSAASEARERVLILCHLGCLPDACEPEALLFNYYEVAAVLEEHKGVVACVISGADGTGCYARDEHGVHHLTPCAAVRCEVNEDSFGVLQVYDDQLKLSMVGMPPSSKRRPQGWPETMPLPQSATLATAPFADGFAWSLLIVQMWLSFMHTLMSPMLRLLSSSSAAEASASDDAAASADAAVASRQKAQTRSSESSASAQPPPDGDEQA</sequence>
<organism evidence="2">
    <name type="scientific">Calcidiscus leptoporus</name>
    <dbReference type="NCBI Taxonomy" id="127549"/>
    <lineage>
        <taxon>Eukaryota</taxon>
        <taxon>Haptista</taxon>
        <taxon>Haptophyta</taxon>
        <taxon>Prymnesiophyceae</taxon>
        <taxon>Coccolithales</taxon>
        <taxon>Calcidiscaceae</taxon>
        <taxon>Calcidiscus</taxon>
    </lineage>
</organism>
<accession>A0A7S0J0H1</accession>
<dbReference type="Gene3D" id="3.60.21.10">
    <property type="match status" value="1"/>
</dbReference>
<dbReference type="PANTHER" id="PTHR16509">
    <property type="match status" value="1"/>
</dbReference>
<proteinExistence type="predicted"/>
<evidence type="ECO:0008006" key="3">
    <source>
        <dbReference type="Google" id="ProtNLM"/>
    </source>
</evidence>